<protein>
    <submittedName>
        <fullName evidence="1">Uncharacterized protein</fullName>
    </submittedName>
</protein>
<comment type="caution">
    <text evidence="1">The sequence shown here is derived from an EMBL/GenBank/DDBJ whole genome shotgun (WGS) entry which is preliminary data.</text>
</comment>
<sequence>MLARSVLKTGGFKIFPDVAVKTSLDQRLGLEYWTLGDDFISSAYLEHTVCTRSPGSQREPHLENTGLNSKHGCVDSHHAWSWSSAKNLETKTR</sequence>
<keyword evidence="2" id="KW-1185">Reference proteome</keyword>
<gene>
    <name evidence="1" type="ORF">PoB_001174400</name>
</gene>
<evidence type="ECO:0000313" key="2">
    <source>
        <dbReference type="Proteomes" id="UP000735302"/>
    </source>
</evidence>
<evidence type="ECO:0000313" key="1">
    <source>
        <dbReference type="EMBL" id="GFN85238.1"/>
    </source>
</evidence>
<name>A0AAV3YTH4_9GAST</name>
<organism evidence="1 2">
    <name type="scientific">Plakobranchus ocellatus</name>
    <dbReference type="NCBI Taxonomy" id="259542"/>
    <lineage>
        <taxon>Eukaryota</taxon>
        <taxon>Metazoa</taxon>
        <taxon>Spiralia</taxon>
        <taxon>Lophotrochozoa</taxon>
        <taxon>Mollusca</taxon>
        <taxon>Gastropoda</taxon>
        <taxon>Heterobranchia</taxon>
        <taxon>Euthyneura</taxon>
        <taxon>Panpulmonata</taxon>
        <taxon>Sacoglossa</taxon>
        <taxon>Placobranchoidea</taxon>
        <taxon>Plakobranchidae</taxon>
        <taxon>Plakobranchus</taxon>
    </lineage>
</organism>
<proteinExistence type="predicted"/>
<reference evidence="1 2" key="1">
    <citation type="journal article" date="2021" name="Elife">
        <title>Chloroplast acquisition without the gene transfer in kleptoplastic sea slugs, Plakobranchus ocellatus.</title>
        <authorList>
            <person name="Maeda T."/>
            <person name="Takahashi S."/>
            <person name="Yoshida T."/>
            <person name="Shimamura S."/>
            <person name="Takaki Y."/>
            <person name="Nagai Y."/>
            <person name="Toyoda A."/>
            <person name="Suzuki Y."/>
            <person name="Arimoto A."/>
            <person name="Ishii H."/>
            <person name="Satoh N."/>
            <person name="Nishiyama T."/>
            <person name="Hasebe M."/>
            <person name="Maruyama T."/>
            <person name="Minagawa J."/>
            <person name="Obokata J."/>
            <person name="Shigenobu S."/>
        </authorList>
    </citation>
    <scope>NUCLEOTIDE SEQUENCE [LARGE SCALE GENOMIC DNA]</scope>
</reference>
<dbReference type="EMBL" id="BLXT01001388">
    <property type="protein sequence ID" value="GFN85238.1"/>
    <property type="molecule type" value="Genomic_DNA"/>
</dbReference>
<accession>A0AAV3YTH4</accession>
<dbReference type="AlphaFoldDB" id="A0AAV3YTH4"/>
<dbReference type="Proteomes" id="UP000735302">
    <property type="component" value="Unassembled WGS sequence"/>
</dbReference>